<protein>
    <submittedName>
        <fullName evidence="4">Uncharacterized protein</fullName>
    </submittedName>
</protein>
<organism evidence="4">
    <name type="scientific">Candidatus Kentrum sp. LPFa</name>
    <dbReference type="NCBI Taxonomy" id="2126335"/>
    <lineage>
        <taxon>Bacteria</taxon>
        <taxon>Pseudomonadati</taxon>
        <taxon>Pseudomonadota</taxon>
        <taxon>Gammaproteobacteria</taxon>
        <taxon>Candidatus Kentrum</taxon>
    </lineage>
</organism>
<feature type="compositionally biased region" description="Basic and acidic residues" evidence="1">
    <location>
        <begin position="48"/>
        <end position="58"/>
    </location>
</feature>
<evidence type="ECO:0000256" key="1">
    <source>
        <dbReference type="SAM" id="MobiDB-lite"/>
    </source>
</evidence>
<proteinExistence type="predicted"/>
<feature type="transmembrane region" description="Helical" evidence="2">
    <location>
        <begin position="209"/>
        <end position="227"/>
    </location>
</feature>
<keyword evidence="2" id="KW-1133">Transmembrane helix</keyword>
<dbReference type="EMBL" id="CAADFP010000241">
    <property type="protein sequence ID" value="VFK34053.1"/>
    <property type="molecule type" value="Genomic_DNA"/>
</dbReference>
<keyword evidence="2" id="KW-0472">Membrane</keyword>
<feature type="transmembrane region" description="Helical" evidence="2">
    <location>
        <begin position="185"/>
        <end position="203"/>
    </location>
</feature>
<name>A0A450XXQ1_9GAMM</name>
<evidence type="ECO:0000313" key="3">
    <source>
        <dbReference type="EMBL" id="VFK19605.1"/>
    </source>
</evidence>
<evidence type="ECO:0000313" key="4">
    <source>
        <dbReference type="EMBL" id="VFK34053.1"/>
    </source>
</evidence>
<sequence length="288" mass="32456">MIEIVKLLAVIASGVGGIVTVFAYLRMQRTALDEGPMHVSSPPPAPAEPKHQEKRGDSKQVSFRPYEARRRQIELVVKDLRPYESVAQRTYTLHEIERLLSWEKVDSKTPLVPIICDNVLKSLHRKYLSKWATGPSAVKAKMRAREVGRGKSKTWELVDEFDAFPEMPSFEAITRRIEQRDRAKNLFLGAVSLLALGLAILIGTSVDSIGAGIAALLFLGFLLSGVVEKLSERVEAALSTPLWNWSETLHGDGENLLSHSETFDPKWIYWHPYLPLIFVTKDHLRFNS</sequence>
<evidence type="ECO:0000256" key="2">
    <source>
        <dbReference type="SAM" id="Phobius"/>
    </source>
</evidence>
<keyword evidence="2" id="KW-0812">Transmembrane</keyword>
<accession>A0A450XXQ1</accession>
<dbReference type="AlphaFoldDB" id="A0A450XXQ1"/>
<feature type="transmembrane region" description="Helical" evidence="2">
    <location>
        <begin position="6"/>
        <end position="25"/>
    </location>
</feature>
<feature type="region of interest" description="Disordered" evidence="1">
    <location>
        <begin position="34"/>
        <end position="62"/>
    </location>
</feature>
<reference evidence="4" key="1">
    <citation type="submission" date="2019-02" db="EMBL/GenBank/DDBJ databases">
        <authorList>
            <person name="Gruber-Vodicka R. H."/>
            <person name="Seah K. B. B."/>
        </authorList>
    </citation>
    <scope>NUCLEOTIDE SEQUENCE</scope>
    <source>
        <strain evidence="3">BECK_S312</strain>
        <strain evidence="4">BECK_S426</strain>
    </source>
</reference>
<gene>
    <name evidence="3" type="ORF">BECKLPF1236A_GA0070988_102303</name>
    <name evidence="4" type="ORF">BECKLPF1236C_GA0070990_102413</name>
</gene>
<dbReference type="EMBL" id="CAADFM010000230">
    <property type="protein sequence ID" value="VFK19605.1"/>
    <property type="molecule type" value="Genomic_DNA"/>
</dbReference>